<evidence type="ECO:0000313" key="3">
    <source>
        <dbReference type="Proteomes" id="UP000220836"/>
    </source>
</evidence>
<feature type="domain" description="HTH cro/C1-type" evidence="1">
    <location>
        <begin position="10"/>
        <end position="65"/>
    </location>
</feature>
<dbReference type="GO" id="GO:0003677">
    <property type="term" value="F:DNA binding"/>
    <property type="evidence" value="ECO:0007669"/>
    <property type="project" value="InterPro"/>
</dbReference>
<dbReference type="InterPro" id="IPR001387">
    <property type="entry name" value="Cro/C1-type_HTH"/>
</dbReference>
<dbReference type="PROSITE" id="PS50943">
    <property type="entry name" value="HTH_CROC1"/>
    <property type="match status" value="1"/>
</dbReference>
<protein>
    <recommendedName>
        <fullName evidence="1">HTH cro/C1-type domain-containing protein</fullName>
    </recommendedName>
</protein>
<dbReference type="CDD" id="cd00093">
    <property type="entry name" value="HTH_XRE"/>
    <property type="match status" value="1"/>
</dbReference>
<sequence>MTTSPTAKMLSEAIDASDMTQREIADRIGMNNANVISMMKQGITRVPLNRIPAFSKTLDMDAQAFLMTAIEEYHPGTREVLVDVLGLPFSETEMKVLGLMRSAEASGIVDAIEPLWTYLKPVLKLIEAEGSKGKSS</sequence>
<keyword evidence="3" id="KW-1185">Reference proteome</keyword>
<dbReference type="InterPro" id="IPR010982">
    <property type="entry name" value="Lambda_DNA-bd_dom_sf"/>
</dbReference>
<evidence type="ECO:0000313" key="2">
    <source>
        <dbReference type="EMBL" id="SMX50078.1"/>
    </source>
</evidence>
<dbReference type="Gene3D" id="1.10.260.40">
    <property type="entry name" value="lambda repressor-like DNA-binding domains"/>
    <property type="match status" value="1"/>
</dbReference>
<proteinExistence type="predicted"/>
<dbReference type="Proteomes" id="UP000220836">
    <property type="component" value="Unassembled WGS sequence"/>
</dbReference>
<dbReference type="AlphaFoldDB" id="A0A238L517"/>
<evidence type="ECO:0000259" key="1">
    <source>
        <dbReference type="PROSITE" id="PS50943"/>
    </source>
</evidence>
<accession>A0A238L517</accession>
<dbReference type="EMBL" id="FXYH01000026">
    <property type="protein sequence ID" value="SMX50078.1"/>
    <property type="molecule type" value="Genomic_DNA"/>
</dbReference>
<dbReference type="SUPFAM" id="SSF47413">
    <property type="entry name" value="lambda repressor-like DNA-binding domains"/>
    <property type="match status" value="1"/>
</dbReference>
<gene>
    <name evidence="2" type="ORF">PEV8663_04474</name>
</gene>
<reference evidence="2 3" key="1">
    <citation type="submission" date="2017-05" db="EMBL/GenBank/DDBJ databases">
        <authorList>
            <person name="Song R."/>
            <person name="Chenine A.L."/>
            <person name="Ruprecht R.M."/>
        </authorList>
    </citation>
    <scope>NUCLEOTIDE SEQUENCE [LARGE SCALE GENOMIC DNA]</scope>
    <source>
        <strain evidence="2 3">CECT 8663</strain>
    </source>
</reference>
<name>A0A238L517_9RHOB</name>
<organism evidence="2 3">
    <name type="scientific">Pelagimonas varians</name>
    <dbReference type="NCBI Taxonomy" id="696760"/>
    <lineage>
        <taxon>Bacteria</taxon>
        <taxon>Pseudomonadati</taxon>
        <taxon>Pseudomonadota</taxon>
        <taxon>Alphaproteobacteria</taxon>
        <taxon>Rhodobacterales</taxon>
        <taxon>Roseobacteraceae</taxon>
        <taxon>Pelagimonas</taxon>
    </lineage>
</organism>